<sequence>MNGFLGDRFVWIRYFVRVVTSYYPNAGELLIQSFYAIAAIWSADYIDLFVSRFGLRCVEKNNIALKNVRFHAVAIGIDYK</sequence>
<organism evidence="1 2">
    <name type="scientific">Pseudomonas fluorescens</name>
    <dbReference type="NCBI Taxonomy" id="294"/>
    <lineage>
        <taxon>Bacteria</taxon>
        <taxon>Pseudomonadati</taxon>
        <taxon>Pseudomonadota</taxon>
        <taxon>Gammaproteobacteria</taxon>
        <taxon>Pseudomonadales</taxon>
        <taxon>Pseudomonadaceae</taxon>
        <taxon>Pseudomonas</taxon>
    </lineage>
</organism>
<protein>
    <submittedName>
        <fullName evidence="1">Uncharacterized protein</fullName>
    </submittedName>
</protein>
<gene>
    <name evidence="1" type="ORF">PS854_04401</name>
</gene>
<dbReference type="AlphaFoldDB" id="A0A5E7N6Q7"/>
<evidence type="ECO:0000313" key="2">
    <source>
        <dbReference type="Proteomes" id="UP000327111"/>
    </source>
</evidence>
<proteinExistence type="predicted"/>
<dbReference type="EMBL" id="CABVIF010000010">
    <property type="protein sequence ID" value="VVP32848.1"/>
    <property type="molecule type" value="Genomic_DNA"/>
</dbReference>
<dbReference type="Proteomes" id="UP000327111">
    <property type="component" value="Unassembled WGS sequence"/>
</dbReference>
<evidence type="ECO:0000313" key="1">
    <source>
        <dbReference type="EMBL" id="VVP32848.1"/>
    </source>
</evidence>
<reference evidence="1 2" key="1">
    <citation type="submission" date="2019-09" db="EMBL/GenBank/DDBJ databases">
        <authorList>
            <person name="Chandra G."/>
            <person name="Truman W A."/>
        </authorList>
    </citation>
    <scope>NUCLEOTIDE SEQUENCE [LARGE SCALE GENOMIC DNA]</scope>
    <source>
        <strain evidence="1">PS854</strain>
    </source>
</reference>
<name>A0A5E7N6Q7_PSEFL</name>
<accession>A0A5E7N6Q7</accession>